<keyword evidence="3" id="KW-0378">Hydrolase</keyword>
<dbReference type="PANTHER" id="PTHR47967:SF128">
    <property type="entry name" value="ASPARTIC PROTEINASE CDR1-LIKE"/>
    <property type="match status" value="1"/>
</dbReference>
<keyword evidence="2" id="KW-0645">Protease</keyword>
<comment type="similarity">
    <text evidence="1">Belongs to the peptidase A1 family.</text>
</comment>
<dbReference type="Gene3D" id="2.40.70.10">
    <property type="entry name" value="Acid Proteases"/>
    <property type="match status" value="1"/>
</dbReference>
<evidence type="ECO:0000313" key="6">
    <source>
        <dbReference type="EMBL" id="KYP44063.1"/>
    </source>
</evidence>
<feature type="domain" description="Peptidase A1" evidence="5">
    <location>
        <begin position="79"/>
        <end position="157"/>
    </location>
</feature>
<dbReference type="EMBL" id="KQ483642">
    <property type="protein sequence ID" value="KYP44063.1"/>
    <property type="molecule type" value="Genomic_DNA"/>
</dbReference>
<protein>
    <submittedName>
        <fullName evidence="6">Aspartic proteinase nepenthesin-2</fullName>
    </submittedName>
</protein>
<dbReference type="PROSITE" id="PS51767">
    <property type="entry name" value="PEPTIDASE_A1"/>
    <property type="match status" value="1"/>
</dbReference>
<evidence type="ECO:0000313" key="7">
    <source>
        <dbReference type="Proteomes" id="UP000075243"/>
    </source>
</evidence>
<keyword evidence="4" id="KW-0732">Signal</keyword>
<proteinExistence type="inferred from homology"/>
<dbReference type="InterPro" id="IPR033121">
    <property type="entry name" value="PEPTIDASE_A1"/>
</dbReference>
<dbReference type="OMA" id="DANNINC"/>
<dbReference type="Pfam" id="PF14543">
    <property type="entry name" value="TAXi_N"/>
    <property type="match status" value="1"/>
</dbReference>
<dbReference type="Proteomes" id="UP000075243">
    <property type="component" value="Unassembled WGS sequence"/>
</dbReference>
<dbReference type="GO" id="GO:0008233">
    <property type="term" value="F:peptidase activity"/>
    <property type="evidence" value="ECO:0007669"/>
    <property type="project" value="UniProtKB-KW"/>
</dbReference>
<evidence type="ECO:0000256" key="1">
    <source>
        <dbReference type="ARBA" id="ARBA00007447"/>
    </source>
</evidence>
<evidence type="ECO:0000256" key="4">
    <source>
        <dbReference type="SAM" id="SignalP"/>
    </source>
</evidence>
<feature type="chain" id="PRO_5007588013" evidence="4">
    <location>
        <begin position="19"/>
        <end position="157"/>
    </location>
</feature>
<sequence>MELVFFVLLTLLSTPCNSKSKPSNGFSVDIFHRDSPLSPFYDPSLNHTEIVLRAAMRSISRSYNLDKVETKLITNNGEYLMKMFIVTPLVESFLIVDTGSDLIWIQCQPCVNCFLQFTPIFDTMKSSTYEKLPCSFHPCRVLPSAYCAVSGDCRYLL</sequence>
<accession>A0A151RNI6</accession>
<feature type="signal peptide" evidence="4">
    <location>
        <begin position="1"/>
        <end position="18"/>
    </location>
</feature>
<dbReference type="GO" id="GO:0005576">
    <property type="term" value="C:extracellular region"/>
    <property type="evidence" value="ECO:0007669"/>
    <property type="project" value="TreeGrafter"/>
</dbReference>
<organism evidence="6 7">
    <name type="scientific">Cajanus cajan</name>
    <name type="common">Pigeon pea</name>
    <name type="synonym">Cajanus indicus</name>
    <dbReference type="NCBI Taxonomy" id="3821"/>
    <lineage>
        <taxon>Eukaryota</taxon>
        <taxon>Viridiplantae</taxon>
        <taxon>Streptophyta</taxon>
        <taxon>Embryophyta</taxon>
        <taxon>Tracheophyta</taxon>
        <taxon>Spermatophyta</taxon>
        <taxon>Magnoliopsida</taxon>
        <taxon>eudicotyledons</taxon>
        <taxon>Gunneridae</taxon>
        <taxon>Pentapetalae</taxon>
        <taxon>rosids</taxon>
        <taxon>fabids</taxon>
        <taxon>Fabales</taxon>
        <taxon>Fabaceae</taxon>
        <taxon>Papilionoideae</taxon>
        <taxon>50 kb inversion clade</taxon>
        <taxon>NPAAA clade</taxon>
        <taxon>indigoferoid/millettioid clade</taxon>
        <taxon>Phaseoleae</taxon>
        <taxon>Cajanus</taxon>
    </lineage>
</organism>
<gene>
    <name evidence="6" type="ORF">KK1_034490</name>
</gene>
<evidence type="ECO:0000259" key="5">
    <source>
        <dbReference type="PROSITE" id="PS51767"/>
    </source>
</evidence>
<dbReference type="GO" id="GO:0006508">
    <property type="term" value="P:proteolysis"/>
    <property type="evidence" value="ECO:0007669"/>
    <property type="project" value="UniProtKB-KW"/>
</dbReference>
<dbReference type="STRING" id="3821.A0A151RNI6"/>
<dbReference type="PANTHER" id="PTHR47967">
    <property type="entry name" value="OS07G0603500 PROTEIN-RELATED"/>
    <property type="match status" value="1"/>
</dbReference>
<dbReference type="InterPro" id="IPR051708">
    <property type="entry name" value="Plant_Aspart_Prot_A1"/>
</dbReference>
<dbReference type="AlphaFoldDB" id="A0A151RNI6"/>
<dbReference type="Gramene" id="C.cajan_33783.t">
    <property type="protein sequence ID" value="C.cajan_33783.t.cds1"/>
    <property type="gene ID" value="C.cajan_33783"/>
</dbReference>
<dbReference type="InterPro" id="IPR032861">
    <property type="entry name" value="TAXi_N"/>
</dbReference>
<reference evidence="6" key="1">
    <citation type="journal article" date="2012" name="Nat. Biotechnol.">
        <title>Draft genome sequence of pigeonpea (Cajanus cajan), an orphan legume crop of resource-poor farmers.</title>
        <authorList>
            <person name="Varshney R.K."/>
            <person name="Chen W."/>
            <person name="Li Y."/>
            <person name="Bharti A.K."/>
            <person name="Saxena R.K."/>
            <person name="Schlueter J.A."/>
            <person name="Donoghue M.T."/>
            <person name="Azam S."/>
            <person name="Fan G."/>
            <person name="Whaley A.M."/>
            <person name="Farmer A.D."/>
            <person name="Sheridan J."/>
            <person name="Iwata A."/>
            <person name="Tuteja R."/>
            <person name="Penmetsa R.V."/>
            <person name="Wu W."/>
            <person name="Upadhyaya H.D."/>
            <person name="Yang S.P."/>
            <person name="Shah T."/>
            <person name="Saxena K.B."/>
            <person name="Michael T."/>
            <person name="McCombie W.R."/>
            <person name="Yang B."/>
            <person name="Zhang G."/>
            <person name="Yang H."/>
            <person name="Wang J."/>
            <person name="Spillane C."/>
            <person name="Cook D.R."/>
            <person name="May G.D."/>
            <person name="Xu X."/>
            <person name="Jackson S.A."/>
        </authorList>
    </citation>
    <scope>NUCLEOTIDE SEQUENCE [LARGE SCALE GENOMIC DNA]</scope>
</reference>
<dbReference type="InterPro" id="IPR021109">
    <property type="entry name" value="Peptidase_aspartic_dom_sf"/>
</dbReference>
<evidence type="ECO:0000256" key="3">
    <source>
        <dbReference type="ARBA" id="ARBA00022801"/>
    </source>
</evidence>
<keyword evidence="7" id="KW-1185">Reference proteome</keyword>
<name>A0A151RNI6_CAJCA</name>
<dbReference type="SUPFAM" id="SSF50630">
    <property type="entry name" value="Acid proteases"/>
    <property type="match status" value="1"/>
</dbReference>
<evidence type="ECO:0000256" key="2">
    <source>
        <dbReference type="ARBA" id="ARBA00022670"/>
    </source>
</evidence>